<dbReference type="Pfam" id="PF00753">
    <property type="entry name" value="Lactamase_B"/>
    <property type="match status" value="1"/>
</dbReference>
<dbReference type="CDD" id="cd07731">
    <property type="entry name" value="ComA-like_MBL-fold"/>
    <property type="match status" value="1"/>
</dbReference>
<evidence type="ECO:0000256" key="3">
    <source>
        <dbReference type="ARBA" id="ARBA00022692"/>
    </source>
</evidence>
<feature type="transmembrane region" description="Helical" evidence="6">
    <location>
        <begin position="416"/>
        <end position="432"/>
    </location>
</feature>
<dbReference type="eggNOG" id="COG0658">
    <property type="taxonomic scope" value="Bacteria"/>
</dbReference>
<dbReference type="InterPro" id="IPR052159">
    <property type="entry name" value="Competence_DNA_uptake"/>
</dbReference>
<feature type="transmembrane region" description="Helical" evidence="6">
    <location>
        <begin position="474"/>
        <end position="493"/>
    </location>
</feature>
<evidence type="ECO:0000256" key="2">
    <source>
        <dbReference type="ARBA" id="ARBA00022475"/>
    </source>
</evidence>
<dbReference type="Gene3D" id="3.60.15.10">
    <property type="entry name" value="Ribonuclease Z/Hydroxyacylglutathione hydrolase-like"/>
    <property type="match status" value="1"/>
</dbReference>
<dbReference type="GO" id="GO:0005886">
    <property type="term" value="C:plasma membrane"/>
    <property type="evidence" value="ECO:0007669"/>
    <property type="project" value="UniProtKB-SubCell"/>
</dbReference>
<keyword evidence="4 6" id="KW-1133">Transmembrane helix</keyword>
<feature type="transmembrane region" description="Helical" evidence="6">
    <location>
        <begin position="328"/>
        <end position="344"/>
    </location>
</feature>
<feature type="transmembrane region" description="Helical" evidence="6">
    <location>
        <begin position="264"/>
        <end position="285"/>
    </location>
</feature>
<name>N8WAB8_9GAMM</name>
<dbReference type="NCBIfam" id="TIGR00360">
    <property type="entry name" value="ComEC_N-term"/>
    <property type="match status" value="1"/>
</dbReference>
<dbReference type="STRING" id="1144672.F966_02521"/>
<evidence type="ECO:0000256" key="4">
    <source>
        <dbReference type="ARBA" id="ARBA00022989"/>
    </source>
</evidence>
<gene>
    <name evidence="8" type="ORF">F966_02521</name>
</gene>
<keyword evidence="5 6" id="KW-0472">Membrane</keyword>
<feature type="domain" description="Metallo-beta-lactamase" evidence="7">
    <location>
        <begin position="557"/>
        <end position="754"/>
    </location>
</feature>
<comment type="caution">
    <text evidence="8">The sequence shown here is derived from an EMBL/GenBank/DDBJ whole genome shotgun (WGS) entry which is preliminary data.</text>
</comment>
<accession>N8WAB8</accession>
<dbReference type="InterPro" id="IPR025405">
    <property type="entry name" value="DUF4131"/>
</dbReference>
<dbReference type="PANTHER" id="PTHR30619">
    <property type="entry name" value="DNA INTERNALIZATION/COMPETENCE PROTEIN COMEC/REC2"/>
    <property type="match status" value="1"/>
</dbReference>
<feature type="transmembrane region" description="Helical" evidence="6">
    <location>
        <begin position="56"/>
        <end position="74"/>
    </location>
</feature>
<dbReference type="SUPFAM" id="SSF56281">
    <property type="entry name" value="Metallo-hydrolase/oxidoreductase"/>
    <property type="match status" value="1"/>
</dbReference>
<feature type="transmembrane region" description="Helical" evidence="6">
    <location>
        <begin position="351"/>
        <end position="376"/>
    </location>
</feature>
<dbReference type="Pfam" id="PF03772">
    <property type="entry name" value="Competence"/>
    <property type="match status" value="1"/>
</dbReference>
<organism evidence="8 9">
    <name type="scientific">Acinetobacter higginsii</name>
    <dbReference type="NCBI Taxonomy" id="70347"/>
    <lineage>
        <taxon>Bacteria</taxon>
        <taxon>Pseudomonadati</taxon>
        <taxon>Pseudomonadota</taxon>
        <taxon>Gammaproteobacteria</taxon>
        <taxon>Moraxellales</taxon>
        <taxon>Moraxellaceae</taxon>
        <taxon>Acinetobacter</taxon>
    </lineage>
</organism>
<dbReference type="GO" id="GO:0030420">
    <property type="term" value="P:establishment of competence for transformation"/>
    <property type="evidence" value="ECO:0007669"/>
    <property type="project" value="InterPro"/>
</dbReference>
<evidence type="ECO:0000259" key="7">
    <source>
        <dbReference type="SMART" id="SM00849"/>
    </source>
</evidence>
<feature type="transmembrane region" description="Helical" evidence="6">
    <location>
        <begin position="505"/>
        <end position="524"/>
    </location>
</feature>
<dbReference type="eggNOG" id="COG2333">
    <property type="taxonomic scope" value="Bacteria"/>
</dbReference>
<dbReference type="HOGENOM" id="CLU_010363_3_1_6"/>
<evidence type="ECO:0000313" key="9">
    <source>
        <dbReference type="Proteomes" id="UP000013209"/>
    </source>
</evidence>
<dbReference type="InterPro" id="IPR001279">
    <property type="entry name" value="Metallo-B-lactamas"/>
</dbReference>
<comment type="subcellular location">
    <subcellularLocation>
        <location evidence="1">Cell membrane</location>
        <topology evidence="1">Multi-pass membrane protein</topology>
    </subcellularLocation>
</comment>
<dbReference type="InterPro" id="IPR035681">
    <property type="entry name" value="ComA-like_MBL"/>
</dbReference>
<protein>
    <recommendedName>
        <fullName evidence="7">Metallo-beta-lactamase domain-containing protein</fullName>
    </recommendedName>
</protein>
<dbReference type="NCBIfam" id="TIGR00361">
    <property type="entry name" value="ComEC_Rec2"/>
    <property type="match status" value="1"/>
</dbReference>
<dbReference type="SMART" id="SM00849">
    <property type="entry name" value="Lactamase_B"/>
    <property type="match status" value="1"/>
</dbReference>
<evidence type="ECO:0000256" key="5">
    <source>
        <dbReference type="ARBA" id="ARBA00023136"/>
    </source>
</evidence>
<dbReference type="InterPro" id="IPR004797">
    <property type="entry name" value="Competence_ComEC/Rec2"/>
</dbReference>
<reference evidence="8 9" key="1">
    <citation type="submission" date="2013-02" db="EMBL/GenBank/DDBJ databases">
        <title>The Genome Sequence of Acinetobacter sp. CIP 56.2.</title>
        <authorList>
            <consortium name="The Broad Institute Genome Sequencing Platform"/>
            <consortium name="The Broad Institute Genome Sequencing Center for Infectious Disease"/>
            <person name="Cerqueira G."/>
            <person name="Feldgarden M."/>
            <person name="Courvalin P."/>
            <person name="Perichon B."/>
            <person name="Grillot-Courvalin C."/>
            <person name="Clermont D."/>
            <person name="Rocha E."/>
            <person name="Yoon E.-J."/>
            <person name="Nemec A."/>
            <person name="Walker B."/>
            <person name="Young S.K."/>
            <person name="Zeng Q."/>
            <person name="Gargeya S."/>
            <person name="Fitzgerald M."/>
            <person name="Haas B."/>
            <person name="Abouelleil A."/>
            <person name="Alvarado L."/>
            <person name="Arachchi H.M."/>
            <person name="Berlin A.M."/>
            <person name="Chapman S.B."/>
            <person name="Dewar J."/>
            <person name="Goldberg J."/>
            <person name="Griggs A."/>
            <person name="Gujja S."/>
            <person name="Hansen M."/>
            <person name="Howarth C."/>
            <person name="Imamovic A."/>
            <person name="Larimer J."/>
            <person name="McCowan C."/>
            <person name="Murphy C."/>
            <person name="Neiman D."/>
            <person name="Pearson M."/>
            <person name="Priest M."/>
            <person name="Roberts A."/>
            <person name="Saif S."/>
            <person name="Shea T."/>
            <person name="Sisk P."/>
            <person name="Sykes S."/>
            <person name="Wortman J."/>
            <person name="Nusbaum C."/>
            <person name="Birren B."/>
        </authorList>
    </citation>
    <scope>NUCLEOTIDE SEQUENCE [LARGE SCALE GENOMIC DNA]</scope>
    <source>
        <strain evidence="8 9">CIP 56.2</strain>
    </source>
</reference>
<dbReference type="Proteomes" id="UP000013209">
    <property type="component" value="Unassembled WGS sequence"/>
</dbReference>
<evidence type="ECO:0000256" key="1">
    <source>
        <dbReference type="ARBA" id="ARBA00004651"/>
    </source>
</evidence>
<dbReference type="PANTHER" id="PTHR30619:SF1">
    <property type="entry name" value="RECOMBINATION PROTEIN 2"/>
    <property type="match status" value="1"/>
</dbReference>
<feature type="transmembrane region" description="Helical" evidence="6">
    <location>
        <begin position="305"/>
        <end position="322"/>
    </location>
</feature>
<dbReference type="InterPro" id="IPR036866">
    <property type="entry name" value="RibonucZ/Hydroxyglut_hydro"/>
</dbReference>
<dbReference type="AlphaFoldDB" id="N8WAB8"/>
<keyword evidence="3 6" id="KW-0812">Transmembrane</keyword>
<keyword evidence="2" id="KW-1003">Cell membrane</keyword>
<feature type="transmembrane region" description="Helical" evidence="6">
    <location>
        <begin position="444"/>
        <end position="468"/>
    </location>
</feature>
<dbReference type="RefSeq" id="WP_004805628.1">
    <property type="nucleotide sequence ID" value="NZ_KB849440.1"/>
</dbReference>
<feature type="transmembrane region" description="Helical" evidence="6">
    <location>
        <begin position="530"/>
        <end position="553"/>
    </location>
</feature>
<dbReference type="InterPro" id="IPR004477">
    <property type="entry name" value="ComEC_N"/>
</dbReference>
<dbReference type="Pfam" id="PF13567">
    <property type="entry name" value="DUF4131"/>
    <property type="match status" value="1"/>
</dbReference>
<evidence type="ECO:0000256" key="6">
    <source>
        <dbReference type="SAM" id="Phobius"/>
    </source>
</evidence>
<sequence>MLKIVLISWIAGIALMGHDFSFATQTWWIWLTLASVIFGIGLYKRTLYSESVVYRFLLLCSVSWALFCTGFYYADSALQQRLKFKEIEAQPFEAIVYIKKIDELSEDVQKQIAEVLNRHMQPIDWLLYIKQQNNPIAQQQELELGHYYRLAGRIKPAHSYAVAGAFDQEKWYLQQNVMSAYQVSDIQPLSQDQIYRLGYHQHLKQQQTLQEKFLLNVEMLRLSFREMLQASTTLQHKGLLLALLTGDESLLSNRLKQQFQQLGLSHLLAISGPHVLVFALMLTWVLKCMLQRYAPKLYLWQPRQVLVLLPFGLSVLLYVAFVGFEIPALRTLLTVLLASVFLWFRQSIQPFALLIYSASLLLILDPFSILSAAFWLSYGACFILLRIYQTIRDIPQEQVITTTQKLLLAVKLLIESQWKIFIALLPLVLIFFQQISWLAPISNLIAIPLLSGVVVPLGIIAACIWLLIPALGQLLFQLSDGLLAILLWLLNGLQHISPQLYGVSYTPLMMLGFIVGIVILFLPRGTVPKIWSLVCFLPIFLGIKVQSTVFTILDVGQGQAVFLQHPELSLMIDTGGSYDETKFSLGERVIIPFLRQQGIRTLDHVILSHLDQDHSGAFAAIQNAFAITQVQSNQHNEKMPFKNNFSLCQQGQTWSYSNLKIEILSPDQEGLAVATHQQNEQSCVVYLQFLNAQPYQNFLIMGDAGWETEYKLLQHYPNLKVDVLVLGHHGSKHSSAYDFLTTLNPKLAIASAGFDNRYGHPSQELQSRLQSLNIPLLNTAQSGSIHFLFENGVVELKQQRQQRKWLQRE</sequence>
<dbReference type="EMBL" id="APPH01000010">
    <property type="protein sequence ID" value="ENV08876.1"/>
    <property type="molecule type" value="Genomic_DNA"/>
</dbReference>
<evidence type="ECO:0000313" key="8">
    <source>
        <dbReference type="EMBL" id="ENV08876.1"/>
    </source>
</evidence>
<proteinExistence type="predicted"/>
<dbReference type="PATRIC" id="fig|1144672.3.peg.2416"/>
<feature type="transmembrane region" description="Helical" evidence="6">
    <location>
        <begin position="27"/>
        <end position="44"/>
    </location>
</feature>